<proteinExistence type="predicted"/>
<gene>
    <name evidence="1" type="ORF">MED297_09116</name>
</gene>
<name>A4BGK7_9GAMM</name>
<protein>
    <submittedName>
        <fullName evidence="1">Diheme cytochrome c</fullName>
    </submittedName>
</protein>
<reference evidence="1 2" key="1">
    <citation type="submission" date="2006-02" db="EMBL/GenBank/DDBJ databases">
        <authorList>
            <person name="Pinhassi J."/>
            <person name="Pedros-Alio C."/>
            <person name="Ferriera S."/>
            <person name="Johnson J."/>
            <person name="Kravitz S."/>
            <person name="Halpern A."/>
            <person name="Remington K."/>
            <person name="Beeson K."/>
            <person name="Tran B."/>
            <person name="Rogers Y.-H."/>
            <person name="Friedman R."/>
            <person name="Venter J.C."/>
        </authorList>
    </citation>
    <scope>NUCLEOTIDE SEQUENCE [LARGE SCALE GENOMIC DNA]</scope>
    <source>
        <strain evidence="1 2">MED297</strain>
    </source>
</reference>
<organism evidence="1 2">
    <name type="scientific">Reinekea blandensis MED297</name>
    <dbReference type="NCBI Taxonomy" id="314283"/>
    <lineage>
        <taxon>Bacteria</taxon>
        <taxon>Pseudomonadati</taxon>
        <taxon>Pseudomonadota</taxon>
        <taxon>Gammaproteobacteria</taxon>
        <taxon>Oceanospirillales</taxon>
        <taxon>Saccharospirillaceae</taxon>
        <taxon>Reinekea</taxon>
    </lineage>
</organism>
<dbReference type="AlphaFoldDB" id="A4BGK7"/>
<dbReference type="RefSeq" id="WP_008046062.1">
    <property type="nucleotide sequence ID" value="NZ_CH724152.1"/>
</dbReference>
<dbReference type="STRING" id="314283.MED297_09116"/>
<dbReference type="InterPro" id="IPR018588">
    <property type="entry name" value="Dihaem_cytochrome-c"/>
</dbReference>
<dbReference type="Pfam" id="PF09626">
    <property type="entry name" value="DHC"/>
    <property type="match status" value="1"/>
</dbReference>
<comment type="caution">
    <text evidence="1">The sequence shown here is derived from an EMBL/GenBank/DDBJ whole genome shotgun (WGS) entry which is preliminary data.</text>
</comment>
<evidence type="ECO:0000313" key="1">
    <source>
        <dbReference type="EMBL" id="EAR08813.1"/>
    </source>
</evidence>
<sequence>MKHWINGLRWVIGTVLLGSTLAMGLIGIAFSDKYESENEHSYSSKAGAASMEAGWQKAAQSYQEECSACHIAYPTDFLPSRSWSQIMATLDQHFGDNAELMPDVHQDVATYLQAFAADAGQSRMQSRVMRGVNLAEPPLRITEMPFYTRIHHEIPDRYVGGNPEVGSFSQCQACHGDAAERGLFDEDSVNIPGAPHWDDD</sequence>
<dbReference type="Proteomes" id="UP000005953">
    <property type="component" value="Unassembled WGS sequence"/>
</dbReference>
<keyword evidence="2" id="KW-1185">Reference proteome</keyword>
<accession>A4BGK7</accession>
<evidence type="ECO:0000313" key="2">
    <source>
        <dbReference type="Proteomes" id="UP000005953"/>
    </source>
</evidence>
<dbReference type="OrthoDB" id="5296814at2"/>
<dbReference type="EMBL" id="AAOE01000016">
    <property type="protein sequence ID" value="EAR08813.1"/>
    <property type="molecule type" value="Genomic_DNA"/>
</dbReference>
<dbReference type="HOGENOM" id="CLU_121881_0_0_6"/>